<accession>A0A9Q9AMI7</accession>
<feature type="compositionally biased region" description="Low complexity" evidence="1">
    <location>
        <begin position="493"/>
        <end position="508"/>
    </location>
</feature>
<name>A0A9Q9AMI7_9PEZI</name>
<evidence type="ECO:0000313" key="4">
    <source>
        <dbReference type="Proteomes" id="UP001056384"/>
    </source>
</evidence>
<feature type="compositionally biased region" description="Pro residues" evidence="1">
    <location>
        <begin position="530"/>
        <end position="540"/>
    </location>
</feature>
<gene>
    <name evidence="3" type="ORF">Slin15195_G024840</name>
</gene>
<evidence type="ECO:0000313" key="3">
    <source>
        <dbReference type="EMBL" id="USW49165.1"/>
    </source>
</evidence>
<feature type="region of interest" description="Disordered" evidence="1">
    <location>
        <begin position="138"/>
        <end position="167"/>
    </location>
</feature>
<feature type="chain" id="PRO_5040220844" evidence="2">
    <location>
        <begin position="19"/>
        <end position="550"/>
    </location>
</feature>
<feature type="region of interest" description="Disordered" evidence="1">
    <location>
        <begin position="442"/>
        <end position="550"/>
    </location>
</feature>
<protein>
    <submittedName>
        <fullName evidence="3">Uncharacterized protein</fullName>
    </submittedName>
</protein>
<sequence length="550" mass="57270">MAFKHALSLLTLGLLALAAPPPALEARQDTISPSVTTAACATNALSVAVRSCVSQAGINSVCSGVTSRSYAVSTITVSLTTTRRSTVATSYTSTTTRVSTRATTVVRTTTITSTSRVTSGSTRTLAGTVTSEVTSTSTQYTCPNSRSSASFPAATPTEDSSDLLRRQTSTPDCLEQFREDLGARAIIEACRCLRPSLSIPTVTVTVVATSFDGVTTVTQLATRTTRTTTRTTTTLTSTSVVSSTIETTTTVPSTIPYISTVRSTSVTTVTSAYPLPSGRFRIFITINGQRLYGRNVRAASTTPGTDDEIDVIALSPADEPNRQPSLFGFNNLMNLLLSGTQTKITVEQRTYEVPYVWLVPNGLPLPDPWTAPSFAPCNGSLIPGGAQANHIFAACISGNSGERRLAFGSPGTWSGRPNRDDDAAQAMSNGTCIQGEVGIETISGSSTPALSSTSDAEPTATETSDVSLTSDVEESSTTETGETPTTTPPPDTTSPASSSASPTSDESSVLPVETSAEVDAPASVEVTEPLPDPTSTPPTSPQHARAPEAY</sequence>
<dbReference type="EMBL" id="CP099419">
    <property type="protein sequence ID" value="USW49165.1"/>
    <property type="molecule type" value="Genomic_DNA"/>
</dbReference>
<proteinExistence type="predicted"/>
<organism evidence="3 4">
    <name type="scientific">Septoria linicola</name>
    <dbReference type="NCBI Taxonomy" id="215465"/>
    <lineage>
        <taxon>Eukaryota</taxon>
        <taxon>Fungi</taxon>
        <taxon>Dikarya</taxon>
        <taxon>Ascomycota</taxon>
        <taxon>Pezizomycotina</taxon>
        <taxon>Dothideomycetes</taxon>
        <taxon>Dothideomycetidae</taxon>
        <taxon>Mycosphaerellales</taxon>
        <taxon>Mycosphaerellaceae</taxon>
        <taxon>Septoria</taxon>
    </lineage>
</organism>
<evidence type="ECO:0000256" key="2">
    <source>
        <dbReference type="SAM" id="SignalP"/>
    </source>
</evidence>
<keyword evidence="2" id="KW-0732">Signal</keyword>
<dbReference type="OrthoDB" id="3650692at2759"/>
<feature type="signal peptide" evidence="2">
    <location>
        <begin position="1"/>
        <end position="18"/>
    </location>
</feature>
<keyword evidence="4" id="KW-1185">Reference proteome</keyword>
<reference evidence="3" key="1">
    <citation type="submission" date="2022-06" db="EMBL/GenBank/DDBJ databases">
        <title>Complete genome sequences of two strains of the flax pathogen Septoria linicola.</title>
        <authorList>
            <person name="Lapalu N."/>
            <person name="Simon A."/>
            <person name="Demenou B."/>
            <person name="Paumier D."/>
            <person name="Guillot M.-P."/>
            <person name="Gout L."/>
            <person name="Valade R."/>
        </authorList>
    </citation>
    <scope>NUCLEOTIDE SEQUENCE</scope>
    <source>
        <strain evidence="3">SE15195</strain>
    </source>
</reference>
<feature type="compositionally biased region" description="Low complexity" evidence="1">
    <location>
        <begin position="442"/>
        <end position="454"/>
    </location>
</feature>
<dbReference type="AlphaFoldDB" id="A0A9Q9AMI7"/>
<feature type="compositionally biased region" description="Polar residues" evidence="1">
    <location>
        <begin position="139"/>
        <end position="150"/>
    </location>
</feature>
<evidence type="ECO:0000256" key="1">
    <source>
        <dbReference type="SAM" id="MobiDB-lite"/>
    </source>
</evidence>
<dbReference type="Proteomes" id="UP001056384">
    <property type="component" value="Chromosome 2"/>
</dbReference>